<protein>
    <submittedName>
        <fullName evidence="3">Alpha/beta hydrolase</fullName>
    </submittedName>
</protein>
<dbReference type="SUPFAM" id="SSF53474">
    <property type="entry name" value="alpha/beta-Hydrolases"/>
    <property type="match status" value="1"/>
</dbReference>
<evidence type="ECO:0000259" key="2">
    <source>
        <dbReference type="Pfam" id="PF12146"/>
    </source>
</evidence>
<gene>
    <name evidence="3" type="ORF">DDV96_11850</name>
</gene>
<evidence type="ECO:0000256" key="1">
    <source>
        <dbReference type="SAM" id="Phobius"/>
    </source>
</evidence>
<dbReference type="Pfam" id="PF12146">
    <property type="entry name" value="Hydrolase_4"/>
    <property type="match status" value="1"/>
</dbReference>
<feature type="domain" description="Serine aminopeptidase S33" evidence="2">
    <location>
        <begin position="70"/>
        <end position="179"/>
    </location>
</feature>
<dbReference type="InterPro" id="IPR022742">
    <property type="entry name" value="Hydrolase_4"/>
</dbReference>
<dbReference type="EMBL" id="QEHR01000007">
    <property type="protein sequence ID" value="PVW13841.1"/>
    <property type="molecule type" value="Genomic_DNA"/>
</dbReference>
<name>A0A2U0HY89_9FLAO</name>
<dbReference type="InterPro" id="IPR029058">
    <property type="entry name" value="AB_hydrolase_fold"/>
</dbReference>
<dbReference type="Gene3D" id="3.40.50.1820">
    <property type="entry name" value="alpha/beta hydrolase"/>
    <property type="match status" value="2"/>
</dbReference>
<dbReference type="PANTHER" id="PTHR12277:SF81">
    <property type="entry name" value="PROTEIN ABHD13"/>
    <property type="match status" value="1"/>
</dbReference>
<organism evidence="3 4">
    <name type="scientific">Marixanthomonas spongiae</name>
    <dbReference type="NCBI Taxonomy" id="2174845"/>
    <lineage>
        <taxon>Bacteria</taxon>
        <taxon>Pseudomonadati</taxon>
        <taxon>Bacteroidota</taxon>
        <taxon>Flavobacteriia</taxon>
        <taxon>Flavobacteriales</taxon>
        <taxon>Flavobacteriaceae</taxon>
        <taxon>Marixanthomonas</taxon>
    </lineage>
</organism>
<feature type="transmembrane region" description="Helical" evidence="1">
    <location>
        <begin position="7"/>
        <end position="25"/>
    </location>
</feature>
<keyword evidence="1" id="KW-0472">Membrane</keyword>
<sequence>MRTVLKGLLIVFSGYILLLFGMYSLQEKLIFLPTKLPQEHTYTFKQPFTEIFLEAKDGARLNALHFKVENPKGVMLYFHGNAGNLDSWGDITSFFTQFEYDVLVMDYRTYGKSTGNLSEKTLYKDAQLFYDYLLKQYAEDEITVYGRSLGTALAAYVAANNHPKKLILETPFYAMADLAKKRFPILPVKQLLRYKFPTNTFLKKTSCPVVIFHGTEDGVVPYSSGKKLAKEVSIERLDFITLPQGDHNNLIEFKAYRKGIAKALQ</sequence>
<dbReference type="OrthoDB" id="9777090at2"/>
<keyword evidence="3" id="KW-0378">Hydrolase</keyword>
<dbReference type="PANTHER" id="PTHR12277">
    <property type="entry name" value="ALPHA/BETA HYDROLASE DOMAIN-CONTAINING PROTEIN"/>
    <property type="match status" value="1"/>
</dbReference>
<keyword evidence="1" id="KW-1133">Transmembrane helix</keyword>
<comment type="caution">
    <text evidence="3">The sequence shown here is derived from an EMBL/GenBank/DDBJ whole genome shotgun (WGS) entry which is preliminary data.</text>
</comment>
<dbReference type="Proteomes" id="UP000245962">
    <property type="component" value="Unassembled WGS sequence"/>
</dbReference>
<dbReference type="GO" id="GO:0016787">
    <property type="term" value="F:hydrolase activity"/>
    <property type="evidence" value="ECO:0007669"/>
    <property type="project" value="UniProtKB-KW"/>
</dbReference>
<evidence type="ECO:0000313" key="4">
    <source>
        <dbReference type="Proteomes" id="UP000245962"/>
    </source>
</evidence>
<reference evidence="3 4" key="1">
    <citation type="submission" date="2018-04" db="EMBL/GenBank/DDBJ databases">
        <title>Marixanthomonas spongiae HN-E44 sp. nov., isolated from a marine sponge.</title>
        <authorList>
            <person name="Luo L."/>
            <person name="Zhuang L."/>
        </authorList>
    </citation>
    <scope>NUCLEOTIDE SEQUENCE [LARGE SCALE GENOMIC DNA]</scope>
    <source>
        <strain evidence="3 4">HN-E44</strain>
    </source>
</reference>
<accession>A0A2U0HY89</accession>
<keyword evidence="1" id="KW-0812">Transmembrane</keyword>
<proteinExistence type="predicted"/>
<dbReference type="AlphaFoldDB" id="A0A2U0HY89"/>
<dbReference type="RefSeq" id="WP_116694975.1">
    <property type="nucleotide sequence ID" value="NZ_QEHR01000007.1"/>
</dbReference>
<keyword evidence="4" id="KW-1185">Reference proteome</keyword>
<evidence type="ECO:0000313" key="3">
    <source>
        <dbReference type="EMBL" id="PVW13841.1"/>
    </source>
</evidence>